<keyword evidence="2" id="KW-1185">Reference proteome</keyword>
<dbReference type="EMBL" id="JADBJN010000002">
    <property type="protein sequence ID" value="KAG5675176.1"/>
    <property type="molecule type" value="Genomic_DNA"/>
</dbReference>
<reference evidence="1" key="1">
    <citation type="submission" date="2021-03" db="EMBL/GenBank/DDBJ databases">
        <title>Chromosome level genome of the anhydrobiotic midge Polypedilum vanderplanki.</title>
        <authorList>
            <person name="Yoshida Y."/>
            <person name="Kikawada T."/>
            <person name="Gusev O."/>
        </authorList>
    </citation>
    <scope>NUCLEOTIDE SEQUENCE</scope>
    <source>
        <strain evidence="1">NIAS01</strain>
        <tissue evidence="1">Whole body or cell culture</tissue>
    </source>
</reference>
<evidence type="ECO:0000313" key="1">
    <source>
        <dbReference type="EMBL" id="KAG5675176.1"/>
    </source>
</evidence>
<proteinExistence type="predicted"/>
<name>A0A9J6BZT2_POLVA</name>
<sequence length="227" mass="26411">MGDNQDLALKIEEATVKVLREKDICAYYKYDKSSAIKSKSIKNFIVYLTELNEELWLCPFPDCYIQVMASGWHLHAVKHEIYRKTSLLNQLLNKYNLKKINQLEPIAVNHQKKWSKTGLDIFPPTLICHICFKKSKDKTLHKMHLKAHKIDAMRKVTCKFNCGKKLKARNDMYRHEKECDLNPNKVERKKTSCPYCHNLFFSFKSHLGARGNQTCRAAAATAKEADF</sequence>
<protein>
    <submittedName>
        <fullName evidence="1">Uncharacterized protein</fullName>
    </submittedName>
</protein>
<accession>A0A9J6BZT2</accession>
<comment type="caution">
    <text evidence="1">The sequence shown here is derived from an EMBL/GenBank/DDBJ whole genome shotgun (WGS) entry which is preliminary data.</text>
</comment>
<dbReference type="AlphaFoldDB" id="A0A9J6BZT2"/>
<gene>
    <name evidence="1" type="ORF">PVAND_005101</name>
</gene>
<organism evidence="1 2">
    <name type="scientific">Polypedilum vanderplanki</name>
    <name type="common">Sleeping chironomid midge</name>
    <dbReference type="NCBI Taxonomy" id="319348"/>
    <lineage>
        <taxon>Eukaryota</taxon>
        <taxon>Metazoa</taxon>
        <taxon>Ecdysozoa</taxon>
        <taxon>Arthropoda</taxon>
        <taxon>Hexapoda</taxon>
        <taxon>Insecta</taxon>
        <taxon>Pterygota</taxon>
        <taxon>Neoptera</taxon>
        <taxon>Endopterygota</taxon>
        <taxon>Diptera</taxon>
        <taxon>Nematocera</taxon>
        <taxon>Chironomoidea</taxon>
        <taxon>Chironomidae</taxon>
        <taxon>Chironominae</taxon>
        <taxon>Polypedilum</taxon>
        <taxon>Polypedilum</taxon>
    </lineage>
</organism>
<dbReference type="Proteomes" id="UP001107558">
    <property type="component" value="Chromosome 2"/>
</dbReference>
<evidence type="ECO:0000313" key="2">
    <source>
        <dbReference type="Proteomes" id="UP001107558"/>
    </source>
</evidence>